<dbReference type="SUPFAM" id="SSF53383">
    <property type="entry name" value="PLP-dependent transferases"/>
    <property type="match status" value="1"/>
</dbReference>
<feature type="modified residue" description="N6-(pyridoxal phosphate)lysine" evidence="4">
    <location>
        <position position="278"/>
    </location>
</feature>
<feature type="binding site" evidence="4">
    <location>
        <position position="139"/>
    </location>
    <ligand>
        <name>pyridoxal 5'-phosphate</name>
        <dbReference type="ChEBI" id="CHEBI:597326"/>
    </ligand>
</feature>
<feature type="binding site" evidence="4">
    <location>
        <position position="335"/>
    </location>
    <ligand>
        <name>pyridoxal 5'-phosphate</name>
        <dbReference type="ChEBI" id="CHEBI:597326"/>
    </ligand>
</feature>
<evidence type="ECO:0000256" key="3">
    <source>
        <dbReference type="ARBA" id="ARBA00022898"/>
    </source>
</evidence>
<comment type="pathway">
    <text evidence="4 5">Amino-acid degradation; L-kynurenine degradation; L-alanine and anthranilate from L-kynurenine: step 1/1.</text>
</comment>
<evidence type="ECO:0000256" key="5">
    <source>
        <dbReference type="PIRNR" id="PIRNR038800"/>
    </source>
</evidence>
<dbReference type="EC" id="3.7.1.3" evidence="4 5"/>
<feature type="binding site" evidence="4">
    <location>
        <position position="223"/>
    </location>
    <ligand>
        <name>pyridoxal 5'-phosphate</name>
        <dbReference type="ChEBI" id="CHEBI:597326"/>
    </ligand>
</feature>
<dbReference type="FunFam" id="3.40.640.10:FF:000031">
    <property type="entry name" value="Kynureninase"/>
    <property type="match status" value="1"/>
</dbReference>
<dbReference type="PIRSF" id="PIRSF038800">
    <property type="entry name" value="KYNU"/>
    <property type="match status" value="1"/>
</dbReference>
<dbReference type="Pfam" id="PF22580">
    <property type="entry name" value="KYNU_C"/>
    <property type="match status" value="1"/>
</dbReference>
<comment type="subcellular location">
    <subcellularLocation>
        <location evidence="4 5">Cytoplasm</location>
    </subcellularLocation>
</comment>
<comment type="catalytic activity">
    <reaction evidence="5">
        <text>3-hydroxy-L-kynurenine + H2O = 3-hydroxyanthranilate + L-alanine + H(+)</text>
        <dbReference type="Rhea" id="RHEA:25143"/>
        <dbReference type="ChEBI" id="CHEBI:15377"/>
        <dbReference type="ChEBI" id="CHEBI:15378"/>
        <dbReference type="ChEBI" id="CHEBI:36559"/>
        <dbReference type="ChEBI" id="CHEBI:57972"/>
        <dbReference type="ChEBI" id="CHEBI:58125"/>
        <dbReference type="EC" id="3.7.1.3"/>
    </reaction>
</comment>
<protein>
    <recommendedName>
        <fullName evidence="4 5">Kynureninase</fullName>
        <ecNumber evidence="4 5">3.7.1.3</ecNumber>
    </recommendedName>
    <alternativeName>
        <fullName evidence="4">Biosynthesis of nicotinic acid protein 5</fullName>
    </alternativeName>
    <alternativeName>
        <fullName evidence="4">L-kynurenine hydrolase</fullName>
    </alternativeName>
</protein>
<dbReference type="InterPro" id="IPR015424">
    <property type="entry name" value="PyrdxlP-dep_Trfase"/>
</dbReference>
<gene>
    <name evidence="4 6" type="primary">BNA5</name>
    <name evidence="6" type="ORF">PhCBS80983_g05785</name>
</gene>
<comment type="subunit">
    <text evidence="4 5">Homodimer.</text>
</comment>
<dbReference type="Gene3D" id="3.90.1150.10">
    <property type="entry name" value="Aspartate Aminotransferase, domain 1"/>
    <property type="match status" value="1"/>
</dbReference>
<evidence type="ECO:0000256" key="1">
    <source>
        <dbReference type="ARBA" id="ARBA00022642"/>
    </source>
</evidence>
<sequence length="475" mass="52529">MAITAMTAGSQHYGGLAKELGVELISVKMAKHLDEKDPLKHLRAEFCIPSKKTVVPEGADVAEPDTACIYLCGNSLGLQPSGVRTLVNEELDVWATHGVTGHFRHPKKRPWVSIDENVIVQSAKIVGASPKEVAIMNSLTANLHFLMVSFYRPTKDRYKILMEAKAFPSDYYAMESQTRFHGYEPDDAIIQMSPRSGEHTLRTEDILDTIEREGDKIALVIFSGVQYYTGQFFELEKIAKAGKAKNCVVGFDLAHAAGNVPLRLHDWGVDFACWCTYKYLNAGPGGIGGAFVHERHARADLPRMSGWWGTDPATRFLMDNVFRPIPGADSYRVSNPNVLAIMSLLGSLNVFSQTSMTDLRAKSLQLTGYLEALLLAIPNRGFKILTPSDPSQRGCQLSLLFEEGLMMKVFEALEREGVIVDERKPDVIRVAPTPLYNTFSDVWQFVNILKTAVVAARIDSAGNVSEEARKGFVTS</sequence>
<dbReference type="GO" id="GO:0019441">
    <property type="term" value="P:L-tryptophan catabolic process to kynurenine"/>
    <property type="evidence" value="ECO:0007669"/>
    <property type="project" value="TreeGrafter"/>
</dbReference>
<dbReference type="EMBL" id="QEAQ01000141">
    <property type="protein sequence ID" value="TPX54747.1"/>
    <property type="molecule type" value="Genomic_DNA"/>
</dbReference>
<evidence type="ECO:0000313" key="7">
    <source>
        <dbReference type="Proteomes" id="UP000318582"/>
    </source>
</evidence>
<accession>A0A507DU71</accession>
<dbReference type="GO" id="GO:0005737">
    <property type="term" value="C:cytoplasm"/>
    <property type="evidence" value="ECO:0007669"/>
    <property type="project" value="UniProtKB-SubCell"/>
</dbReference>
<comment type="function">
    <text evidence="4 5">Catalyzes the cleavage of L-kynurenine (L-Kyn) and L-3-hydroxykynurenine (L-3OHKyn) into anthranilic acid (AA) and 3-hydroxyanthranilic acid (3-OHAA), respectively.</text>
</comment>
<dbReference type="GO" id="GO:0019805">
    <property type="term" value="P:quinolinate biosynthetic process"/>
    <property type="evidence" value="ECO:0007669"/>
    <property type="project" value="UniProtKB-UniRule"/>
</dbReference>
<dbReference type="GO" id="GO:0043420">
    <property type="term" value="P:anthranilate metabolic process"/>
    <property type="evidence" value="ECO:0007669"/>
    <property type="project" value="UniProtKB-UniRule"/>
</dbReference>
<dbReference type="InterPro" id="IPR010111">
    <property type="entry name" value="Kynureninase"/>
</dbReference>
<dbReference type="AlphaFoldDB" id="A0A507DU71"/>
<keyword evidence="7" id="KW-1185">Reference proteome</keyword>
<dbReference type="Gene3D" id="3.40.640.10">
    <property type="entry name" value="Type I PLP-dependent aspartate aminotransferase-like (Major domain)"/>
    <property type="match status" value="1"/>
</dbReference>
<comment type="catalytic activity">
    <reaction evidence="4 5">
        <text>L-kynurenine + H2O = anthranilate + L-alanine + H(+)</text>
        <dbReference type="Rhea" id="RHEA:16813"/>
        <dbReference type="ChEBI" id="CHEBI:15377"/>
        <dbReference type="ChEBI" id="CHEBI:15378"/>
        <dbReference type="ChEBI" id="CHEBI:16567"/>
        <dbReference type="ChEBI" id="CHEBI:57959"/>
        <dbReference type="ChEBI" id="CHEBI:57972"/>
        <dbReference type="EC" id="3.7.1.3"/>
    </reaction>
</comment>
<comment type="similarity">
    <text evidence="4 5">Belongs to the kynureninase family.</text>
</comment>
<dbReference type="InterPro" id="IPR015422">
    <property type="entry name" value="PyrdxlP-dep_Trfase_small"/>
</dbReference>
<dbReference type="HAMAP" id="MF_01970">
    <property type="entry name" value="Kynureninase"/>
    <property type="match status" value="1"/>
</dbReference>
<keyword evidence="2 4" id="KW-0378">Hydrolase</keyword>
<feature type="binding site" evidence="4">
    <location>
        <position position="277"/>
    </location>
    <ligand>
        <name>pyridoxal 5'-phosphate</name>
        <dbReference type="ChEBI" id="CHEBI:597326"/>
    </ligand>
</feature>
<feature type="binding site" evidence="4">
    <location>
        <position position="307"/>
    </location>
    <ligand>
        <name>pyridoxal 5'-phosphate</name>
        <dbReference type="ChEBI" id="CHEBI:597326"/>
    </ligand>
</feature>
<dbReference type="InterPro" id="IPR015421">
    <property type="entry name" value="PyrdxlP-dep_Trfase_major"/>
</dbReference>
<dbReference type="GO" id="GO:0034354">
    <property type="term" value="P:'de novo' NAD+ biosynthetic process from L-tryptophan"/>
    <property type="evidence" value="ECO:0007669"/>
    <property type="project" value="UniProtKB-UniRule"/>
</dbReference>
<comment type="pathway">
    <text evidence="4 5">Cofactor biosynthesis; NAD(+) biosynthesis; quinolinate from L-kynurenine: step 2/3.</text>
</comment>
<reference evidence="6 7" key="1">
    <citation type="journal article" date="2019" name="Sci. Rep.">
        <title>Comparative genomics of chytrid fungi reveal insights into the obligate biotrophic and pathogenic lifestyle of Synchytrium endobioticum.</title>
        <authorList>
            <person name="van de Vossenberg B.T.L.H."/>
            <person name="Warris S."/>
            <person name="Nguyen H.D.T."/>
            <person name="van Gent-Pelzer M.P.E."/>
            <person name="Joly D.L."/>
            <person name="van de Geest H.C."/>
            <person name="Bonants P.J.M."/>
            <person name="Smith D.S."/>
            <person name="Levesque C.A."/>
            <person name="van der Lee T.A.J."/>
        </authorList>
    </citation>
    <scope>NUCLEOTIDE SEQUENCE [LARGE SCALE GENOMIC DNA]</scope>
    <source>
        <strain evidence="6 7">CBS 809.83</strain>
    </source>
</reference>
<dbReference type="GO" id="GO:0097053">
    <property type="term" value="P:L-kynurenine catabolic process"/>
    <property type="evidence" value="ECO:0007669"/>
    <property type="project" value="UniProtKB-UniRule"/>
</dbReference>
<evidence type="ECO:0000256" key="2">
    <source>
        <dbReference type="ARBA" id="ARBA00022801"/>
    </source>
</evidence>
<evidence type="ECO:0000313" key="6">
    <source>
        <dbReference type="EMBL" id="TPX54747.1"/>
    </source>
</evidence>
<dbReference type="Proteomes" id="UP000318582">
    <property type="component" value="Unassembled WGS sequence"/>
</dbReference>
<dbReference type="GO" id="GO:0030429">
    <property type="term" value="F:kynureninase activity"/>
    <property type="evidence" value="ECO:0007669"/>
    <property type="project" value="UniProtKB-UniRule"/>
</dbReference>
<evidence type="ECO:0000256" key="4">
    <source>
        <dbReference type="HAMAP-Rule" id="MF_03017"/>
    </source>
</evidence>
<dbReference type="STRING" id="109895.A0A507DU71"/>
<organism evidence="6 7">
    <name type="scientific">Powellomyces hirtus</name>
    <dbReference type="NCBI Taxonomy" id="109895"/>
    <lineage>
        <taxon>Eukaryota</taxon>
        <taxon>Fungi</taxon>
        <taxon>Fungi incertae sedis</taxon>
        <taxon>Chytridiomycota</taxon>
        <taxon>Chytridiomycota incertae sedis</taxon>
        <taxon>Chytridiomycetes</taxon>
        <taxon>Spizellomycetales</taxon>
        <taxon>Powellomycetaceae</taxon>
        <taxon>Powellomyces</taxon>
    </lineage>
</organism>
<keyword evidence="3 4" id="KW-0663">Pyridoxal phosphate</keyword>
<feature type="binding site" evidence="4">
    <location>
        <position position="140"/>
    </location>
    <ligand>
        <name>pyridoxal 5'-phosphate</name>
        <dbReference type="ChEBI" id="CHEBI:597326"/>
    </ligand>
</feature>
<dbReference type="GO" id="GO:0030170">
    <property type="term" value="F:pyridoxal phosphate binding"/>
    <property type="evidence" value="ECO:0007669"/>
    <property type="project" value="UniProtKB-UniRule"/>
</dbReference>
<comment type="caution">
    <text evidence="6">The sequence shown here is derived from an EMBL/GenBank/DDBJ whole genome shotgun (WGS) entry which is preliminary data.</text>
</comment>
<dbReference type="UniPathway" id="UPA00334">
    <property type="reaction ID" value="UER00455"/>
</dbReference>
<feature type="binding site" evidence="4">
    <location>
        <begin position="167"/>
        <end position="170"/>
    </location>
    <ligand>
        <name>pyridoxal 5'-phosphate</name>
        <dbReference type="ChEBI" id="CHEBI:597326"/>
    </ligand>
</feature>
<comment type="cofactor">
    <cofactor evidence="4 5">
        <name>pyridoxal 5'-phosphate</name>
        <dbReference type="ChEBI" id="CHEBI:597326"/>
    </cofactor>
</comment>
<keyword evidence="1 4" id="KW-0662">Pyridine nucleotide biosynthesis</keyword>
<dbReference type="NCBIfam" id="TIGR01814">
    <property type="entry name" value="kynureninase"/>
    <property type="match status" value="1"/>
</dbReference>
<feature type="binding site" evidence="4">
    <location>
        <position position="255"/>
    </location>
    <ligand>
        <name>pyridoxal 5'-phosphate</name>
        <dbReference type="ChEBI" id="CHEBI:597326"/>
    </ligand>
</feature>
<dbReference type="UniPathway" id="UPA00253">
    <property type="reaction ID" value="UER00329"/>
</dbReference>
<keyword evidence="4 5" id="KW-0963">Cytoplasm</keyword>
<feature type="binding site" evidence="4">
    <location>
        <position position="252"/>
    </location>
    <ligand>
        <name>pyridoxal 5'-phosphate</name>
        <dbReference type="ChEBI" id="CHEBI:597326"/>
    </ligand>
</feature>
<dbReference type="PANTHER" id="PTHR14084">
    <property type="entry name" value="KYNURENINASE"/>
    <property type="match status" value="1"/>
</dbReference>
<name>A0A507DU71_9FUNG</name>
<proteinExistence type="inferred from homology"/>
<dbReference type="PANTHER" id="PTHR14084:SF0">
    <property type="entry name" value="KYNURENINASE"/>
    <property type="match status" value="1"/>
</dbReference>